<evidence type="ECO:0000313" key="2">
    <source>
        <dbReference type="Proteomes" id="UP001163321"/>
    </source>
</evidence>
<sequence length="381" mass="42369">MRRSSRLSRDDDIVDIAVKRRKSSDGGRDSAVPTSALRSAWDEFLATNLFLKVPPDFYNVFDLASTLRPESPCEAFVETLGLRLCGPFDLFVAAKQKSVAIDKPLYLHGRYYFDPPEVATVLSDSDSDHGQHWGYFRDAPDQVPEYVVCAPSSDECKFNIVASSLVHVLKNRLKKRQSTLGKTKVATLLKKMEAYIEEETAPSVKKLQAKRKKEMVAASLHQLGIVVPVDTRTETGYRDLPITGKDLAQLLHQLKRDVKTQSVARNRLSELVTRATIASDECDFGTSLLLGLDVFTAGSCLEKEALQLLRVAYMLLRRADFYKIVSGHCTYRKGGESGACINSIVSSTSNALRADIQSKHVTTAVVLPPMFPNNERSKQSH</sequence>
<dbReference type="EMBL" id="CM047591">
    <property type="protein sequence ID" value="KAI9918755.1"/>
    <property type="molecule type" value="Genomic_DNA"/>
</dbReference>
<organism evidence="1 2">
    <name type="scientific">Peronosclerospora sorghi</name>
    <dbReference type="NCBI Taxonomy" id="230839"/>
    <lineage>
        <taxon>Eukaryota</taxon>
        <taxon>Sar</taxon>
        <taxon>Stramenopiles</taxon>
        <taxon>Oomycota</taxon>
        <taxon>Peronosporomycetes</taxon>
        <taxon>Peronosporales</taxon>
        <taxon>Peronosporaceae</taxon>
        <taxon>Peronosclerospora</taxon>
    </lineage>
</organism>
<reference evidence="1 2" key="1">
    <citation type="journal article" date="2022" name="bioRxiv">
        <title>The genome of the oomycete Peronosclerospora sorghi, a cosmopolitan pathogen of maize and sorghum, is inflated with dispersed pseudogenes.</title>
        <authorList>
            <person name="Fletcher K."/>
            <person name="Martin F."/>
            <person name="Isakeit T."/>
            <person name="Cavanaugh K."/>
            <person name="Magill C."/>
            <person name="Michelmore R."/>
        </authorList>
    </citation>
    <scope>NUCLEOTIDE SEQUENCE [LARGE SCALE GENOMIC DNA]</scope>
    <source>
        <strain evidence="1">P6</strain>
    </source>
</reference>
<comment type="caution">
    <text evidence="1">The sequence shown here is derived from an EMBL/GenBank/DDBJ whole genome shotgun (WGS) entry which is preliminary data.</text>
</comment>
<accession>A0ACC0WL50</accession>
<keyword evidence="2" id="KW-1185">Reference proteome</keyword>
<dbReference type="Proteomes" id="UP001163321">
    <property type="component" value="Chromosome 12"/>
</dbReference>
<evidence type="ECO:0000313" key="1">
    <source>
        <dbReference type="EMBL" id="KAI9918755.1"/>
    </source>
</evidence>
<proteinExistence type="predicted"/>
<name>A0ACC0WL50_9STRA</name>
<protein>
    <submittedName>
        <fullName evidence="1">Uncharacterized protein</fullName>
    </submittedName>
</protein>
<gene>
    <name evidence="1" type="ORF">PsorP6_011529</name>
</gene>